<dbReference type="Proteomes" id="UP000334990">
    <property type="component" value="Unassembled WGS sequence"/>
</dbReference>
<proteinExistence type="predicted"/>
<dbReference type="AlphaFoldDB" id="A0A5M3VVC4"/>
<dbReference type="InterPro" id="IPR009758">
    <property type="entry name" value="DUF1326"/>
</dbReference>
<organism evidence="1 2">
    <name type="scientific">Acrocarpospora corrugata</name>
    <dbReference type="NCBI Taxonomy" id="35763"/>
    <lineage>
        <taxon>Bacteria</taxon>
        <taxon>Bacillati</taxon>
        <taxon>Actinomycetota</taxon>
        <taxon>Actinomycetes</taxon>
        <taxon>Streptosporangiales</taxon>
        <taxon>Streptosporangiaceae</taxon>
        <taxon>Acrocarpospora</taxon>
    </lineage>
</organism>
<name>A0A5M3VVC4_9ACTN</name>
<dbReference type="EMBL" id="BLAD01000042">
    <property type="protein sequence ID" value="GER99879.1"/>
    <property type="molecule type" value="Genomic_DNA"/>
</dbReference>
<gene>
    <name evidence="1" type="ORF">Acor_19430</name>
</gene>
<accession>A0A5M3VVC4</accession>
<protein>
    <recommendedName>
        <fullName evidence="3">DUF1326 domain-containing protein</fullName>
    </recommendedName>
</protein>
<dbReference type="RefSeq" id="WP_170316862.1">
    <property type="nucleotide sequence ID" value="NZ_BAAABN010000043.1"/>
</dbReference>
<comment type="caution">
    <text evidence="1">The sequence shown here is derived from an EMBL/GenBank/DDBJ whole genome shotgun (WGS) entry which is preliminary data.</text>
</comment>
<sequence length="207" mass="21606">MSLPAYRLDGFFFELCDCYTICPCWIGGAPDDGRCTGAFCWSVENGTIGDVDVSGRSVVSVSFHTGHRDDGGQEVTLFVGDGADEAQFGALVTTFTGGYGGPLGELGRLMGVLREARLAPISLTTQDDHLSVTVGRMVSGAGSVLRGGDGAVTELRSGRLSEVLGPRAEVGNTSAFRIDLGGQSASVQVSGRAAMRGPFRYESEGEP</sequence>
<keyword evidence="2" id="KW-1185">Reference proteome</keyword>
<evidence type="ECO:0000313" key="1">
    <source>
        <dbReference type="EMBL" id="GER99879.1"/>
    </source>
</evidence>
<evidence type="ECO:0000313" key="2">
    <source>
        <dbReference type="Proteomes" id="UP000334990"/>
    </source>
</evidence>
<dbReference type="Pfam" id="PF07040">
    <property type="entry name" value="DUF1326"/>
    <property type="match status" value="1"/>
</dbReference>
<reference evidence="1 2" key="1">
    <citation type="submission" date="2019-10" db="EMBL/GenBank/DDBJ databases">
        <title>Whole genome shotgun sequence of Acrocarpospora corrugata NBRC 13972.</title>
        <authorList>
            <person name="Ichikawa N."/>
            <person name="Kimura A."/>
            <person name="Kitahashi Y."/>
            <person name="Komaki H."/>
            <person name="Oguchi A."/>
        </authorList>
    </citation>
    <scope>NUCLEOTIDE SEQUENCE [LARGE SCALE GENOMIC DNA]</scope>
    <source>
        <strain evidence="1 2">NBRC 13972</strain>
    </source>
</reference>
<evidence type="ECO:0008006" key="3">
    <source>
        <dbReference type="Google" id="ProtNLM"/>
    </source>
</evidence>